<dbReference type="GO" id="GO:0008622">
    <property type="term" value="C:epsilon DNA polymerase complex"/>
    <property type="evidence" value="ECO:0007669"/>
    <property type="project" value="TreeGrafter"/>
</dbReference>
<dbReference type="CDD" id="cd22928">
    <property type="entry name" value="HFD_POLE3_DPB4"/>
    <property type="match status" value="1"/>
</dbReference>
<dbReference type="SUPFAM" id="SSF47113">
    <property type="entry name" value="Histone-fold"/>
    <property type="match status" value="1"/>
</dbReference>
<evidence type="ECO:0000256" key="1">
    <source>
        <dbReference type="ARBA" id="ARBA00004123"/>
    </source>
</evidence>
<evidence type="ECO:0000256" key="2">
    <source>
        <dbReference type="ARBA" id="ARBA00022705"/>
    </source>
</evidence>
<dbReference type="EMBL" id="KE384733">
    <property type="protein sequence ID" value="KJK78679.1"/>
    <property type="molecule type" value="Genomic_DNA"/>
</dbReference>
<feature type="compositionally biased region" description="Low complexity" evidence="6">
    <location>
        <begin position="170"/>
        <end position="183"/>
    </location>
</feature>
<comment type="subcellular location">
    <subcellularLocation>
        <location evidence="1">Nucleus</location>
    </subcellularLocation>
</comment>
<name>A0A0D9NXD0_METAN</name>
<gene>
    <name evidence="8" type="ORF">H634G_06054</name>
</gene>
<protein>
    <recommendedName>
        <fullName evidence="4">DNA polymerase epsilon subunit D</fullName>
    </recommendedName>
    <alternativeName>
        <fullName evidence="5">DNA polymerase II subunit D</fullName>
    </alternativeName>
</protein>
<dbReference type="GO" id="GO:0006272">
    <property type="term" value="P:leading strand elongation"/>
    <property type="evidence" value="ECO:0007669"/>
    <property type="project" value="TreeGrafter"/>
</dbReference>
<feature type="compositionally biased region" description="Acidic residues" evidence="6">
    <location>
        <begin position="267"/>
        <end position="278"/>
    </location>
</feature>
<dbReference type="InterPro" id="IPR009072">
    <property type="entry name" value="Histone-fold"/>
</dbReference>
<feature type="compositionally biased region" description="Basic and acidic residues" evidence="6">
    <location>
        <begin position="39"/>
        <end position="51"/>
    </location>
</feature>
<organism evidence="8 9">
    <name type="scientific">Metarhizium anisopliae BRIP 53293</name>
    <dbReference type="NCBI Taxonomy" id="1291518"/>
    <lineage>
        <taxon>Eukaryota</taxon>
        <taxon>Fungi</taxon>
        <taxon>Dikarya</taxon>
        <taxon>Ascomycota</taxon>
        <taxon>Pezizomycotina</taxon>
        <taxon>Sordariomycetes</taxon>
        <taxon>Hypocreomycetidae</taxon>
        <taxon>Hypocreales</taxon>
        <taxon>Clavicipitaceae</taxon>
        <taxon>Metarhizium</taxon>
    </lineage>
</organism>
<dbReference type="STRING" id="1291518.A0A0D9NXD0"/>
<feature type="domain" description="Transcription factor CBF/NF-Y/archaeal histone" evidence="7">
    <location>
        <begin position="57"/>
        <end position="121"/>
    </location>
</feature>
<feature type="compositionally biased region" description="Acidic residues" evidence="6">
    <location>
        <begin position="200"/>
        <end position="246"/>
    </location>
</feature>
<evidence type="ECO:0000256" key="5">
    <source>
        <dbReference type="ARBA" id="ARBA00042096"/>
    </source>
</evidence>
<dbReference type="GO" id="GO:0008623">
    <property type="term" value="C:CHRAC"/>
    <property type="evidence" value="ECO:0007669"/>
    <property type="project" value="TreeGrafter"/>
</dbReference>
<reference evidence="9" key="1">
    <citation type="journal article" date="2014" name="BMC Genomics">
        <title>The genome sequence of the biocontrol fungus Metarhizium anisopliae and comparative genomics of Metarhizium species.</title>
        <authorList>
            <person name="Pattemore J.A."/>
            <person name="Hane J.K."/>
            <person name="Williams A.H."/>
            <person name="Wilson B.A."/>
            <person name="Stodart B.J."/>
            <person name="Ash G.J."/>
        </authorList>
    </citation>
    <scope>NUCLEOTIDE SEQUENCE [LARGE SCALE GENOMIC DNA]</scope>
    <source>
        <strain evidence="9">BRIP 53293</strain>
    </source>
</reference>
<evidence type="ECO:0000256" key="4">
    <source>
        <dbReference type="ARBA" id="ARBA00039775"/>
    </source>
</evidence>
<evidence type="ECO:0000256" key="3">
    <source>
        <dbReference type="ARBA" id="ARBA00023242"/>
    </source>
</evidence>
<evidence type="ECO:0000313" key="9">
    <source>
        <dbReference type="Proteomes" id="UP000054544"/>
    </source>
</evidence>
<dbReference type="InterPro" id="IPR003958">
    <property type="entry name" value="CBFA_NFYB_domain"/>
</dbReference>
<dbReference type="Pfam" id="PF00808">
    <property type="entry name" value="CBFD_NFYB_HMF"/>
    <property type="match status" value="1"/>
</dbReference>
<dbReference type="PANTHER" id="PTHR46172:SF1">
    <property type="entry name" value="DNA POLYMERASE EPSILON SUBUNIT 3"/>
    <property type="match status" value="1"/>
</dbReference>
<evidence type="ECO:0000256" key="6">
    <source>
        <dbReference type="SAM" id="MobiDB-lite"/>
    </source>
</evidence>
<keyword evidence="9" id="KW-1185">Reference proteome</keyword>
<proteinExistence type="predicted"/>
<dbReference type="GO" id="GO:0006974">
    <property type="term" value="P:DNA damage response"/>
    <property type="evidence" value="ECO:0007669"/>
    <property type="project" value="TreeGrafter"/>
</dbReference>
<sequence length="278" mass="29567">MPARKSDQPRKSDALVPDDSTLATGPADESQGAASAPEKTTKDKDKEKDTTTIEDLTLPKSIITRLAKGVLPANTQIQANAILAMSKSATVFISYLASHANENTVNAGKKTVAPADVFKALDDVEFSFLKGPLEAEFARFSQIQTEKRANYRQKARAKHDGAGGDDTEMADTTTAADATAASGTAGGAPRAKKARVDPGEVGDDGDEEEDAETEEEAEVHEEEDDDDDEQADEEEEEEGEGEEGAEEANGSGGETQDVLEERTVSEDRDEALDGDESD</sequence>
<dbReference type="GO" id="GO:0031490">
    <property type="term" value="F:chromatin DNA binding"/>
    <property type="evidence" value="ECO:0007669"/>
    <property type="project" value="TreeGrafter"/>
</dbReference>
<dbReference type="PANTHER" id="PTHR46172">
    <property type="entry name" value="DNA POLYMERASE EPSILON SUBUNIT 3"/>
    <property type="match status" value="1"/>
</dbReference>
<keyword evidence="2" id="KW-0235">DNA replication</keyword>
<keyword evidence="3" id="KW-0539">Nucleus</keyword>
<dbReference type="InterPro" id="IPR051377">
    <property type="entry name" value="DNA_Pol-Epsilon_Subunit"/>
</dbReference>
<feature type="region of interest" description="Disordered" evidence="6">
    <location>
        <begin position="1"/>
        <end position="51"/>
    </location>
</feature>
<evidence type="ECO:0000313" key="8">
    <source>
        <dbReference type="EMBL" id="KJK78679.1"/>
    </source>
</evidence>
<dbReference type="Gene3D" id="1.10.20.10">
    <property type="entry name" value="Histone, subunit A"/>
    <property type="match status" value="1"/>
</dbReference>
<feature type="region of interest" description="Disordered" evidence="6">
    <location>
        <begin position="148"/>
        <end position="278"/>
    </location>
</feature>
<evidence type="ECO:0000259" key="7">
    <source>
        <dbReference type="Pfam" id="PF00808"/>
    </source>
</evidence>
<dbReference type="Proteomes" id="UP000054544">
    <property type="component" value="Unassembled WGS sequence"/>
</dbReference>
<feature type="compositionally biased region" description="Basic and acidic residues" evidence="6">
    <location>
        <begin position="1"/>
        <end position="13"/>
    </location>
</feature>
<accession>A0A0D9NXD0</accession>
<dbReference type="OrthoDB" id="1707486at2759"/>
<dbReference type="GO" id="GO:0046982">
    <property type="term" value="F:protein heterodimerization activity"/>
    <property type="evidence" value="ECO:0007669"/>
    <property type="project" value="InterPro"/>
</dbReference>
<dbReference type="GO" id="GO:0031507">
    <property type="term" value="P:heterochromatin formation"/>
    <property type="evidence" value="ECO:0007669"/>
    <property type="project" value="TreeGrafter"/>
</dbReference>
<dbReference type="AlphaFoldDB" id="A0A0D9NXD0"/>